<dbReference type="AlphaFoldDB" id="A0A1H3BRK9"/>
<accession>A0A1H3BRK9</accession>
<name>A0A1H3BRK9_9BACL</name>
<dbReference type="Proteomes" id="UP000198534">
    <property type="component" value="Unassembled WGS sequence"/>
</dbReference>
<proteinExistence type="predicted"/>
<keyword evidence="3" id="KW-1185">Reference proteome</keyword>
<dbReference type="RefSeq" id="WP_091742567.1">
    <property type="nucleotide sequence ID" value="NZ_FNNQ01000018.1"/>
</dbReference>
<feature type="domain" description="Actin-like protein N-terminal" evidence="1">
    <location>
        <begin position="4"/>
        <end position="152"/>
    </location>
</feature>
<evidence type="ECO:0000313" key="2">
    <source>
        <dbReference type="EMBL" id="SDX44622.1"/>
    </source>
</evidence>
<sequence length="277" mass="30412">MILGIDPGNEKVKVYGGVLGNLSFPSDLGEWRELRLTNRLTPNDMVWEYEGRRGFAGTLAQAESEWGGTVKGTTKAHDDGKMRVLLGIHRIIPEYQGGNLTVRIVTCQPICQHTSIEKEKIINMLIGSHDLTINGIRKVFRIQEVRVAAEGAAVGLFQPVQGLLRVLDIGSATVNGATIKDMRYGDRESFTEPMGLATAMTVDPKMVARRIQAIASGKRWYRNDLIRLVGGGAVPMADAIREHFPKAYILSPYGLLPEFANAVALHEIGRAIYGQTS</sequence>
<gene>
    <name evidence="2" type="ORF">SAMN05444487_11810</name>
</gene>
<dbReference type="InterPro" id="IPR040607">
    <property type="entry name" value="ALP_N"/>
</dbReference>
<dbReference type="CDD" id="cd10227">
    <property type="entry name" value="ASKHA_NBD_ParM-like"/>
    <property type="match status" value="1"/>
</dbReference>
<dbReference type="EMBL" id="FNNQ01000018">
    <property type="protein sequence ID" value="SDX44622.1"/>
    <property type="molecule type" value="Genomic_DNA"/>
</dbReference>
<reference evidence="2 3" key="1">
    <citation type="submission" date="2016-10" db="EMBL/GenBank/DDBJ databases">
        <authorList>
            <person name="de Groot N.N."/>
        </authorList>
    </citation>
    <scope>NUCLEOTIDE SEQUENCE [LARGE SCALE GENOMIC DNA]</scope>
    <source>
        <strain evidence="2 3">DSM 45610</strain>
    </source>
</reference>
<dbReference type="InterPro" id="IPR043129">
    <property type="entry name" value="ATPase_NBD"/>
</dbReference>
<organism evidence="2 3">
    <name type="scientific">Marininema mesophilum</name>
    <dbReference type="NCBI Taxonomy" id="1048340"/>
    <lineage>
        <taxon>Bacteria</taxon>
        <taxon>Bacillati</taxon>
        <taxon>Bacillota</taxon>
        <taxon>Bacilli</taxon>
        <taxon>Bacillales</taxon>
        <taxon>Thermoactinomycetaceae</taxon>
        <taxon>Marininema</taxon>
    </lineage>
</organism>
<dbReference type="STRING" id="1048340.SAMN05444487_11810"/>
<dbReference type="Pfam" id="PF17989">
    <property type="entry name" value="ALP_N"/>
    <property type="match status" value="1"/>
</dbReference>
<evidence type="ECO:0000259" key="1">
    <source>
        <dbReference type="Pfam" id="PF17989"/>
    </source>
</evidence>
<dbReference type="OrthoDB" id="2677727at2"/>
<evidence type="ECO:0000313" key="3">
    <source>
        <dbReference type="Proteomes" id="UP000198534"/>
    </source>
</evidence>
<dbReference type="SUPFAM" id="SSF53067">
    <property type="entry name" value="Actin-like ATPase domain"/>
    <property type="match status" value="1"/>
</dbReference>
<dbReference type="Gene3D" id="3.30.420.40">
    <property type="match status" value="1"/>
</dbReference>
<protein>
    <submittedName>
        <fullName evidence="2">Plasmid segregation protein ParM</fullName>
    </submittedName>
</protein>